<dbReference type="PROSITE" id="PS50929">
    <property type="entry name" value="ABC_TM1F"/>
    <property type="match status" value="2"/>
</dbReference>
<dbReference type="Proteomes" id="UP000694888">
    <property type="component" value="Unplaced"/>
</dbReference>
<dbReference type="SUPFAM" id="SSF52540">
    <property type="entry name" value="P-loop containing nucleoside triphosphate hydrolases"/>
    <property type="match status" value="2"/>
</dbReference>
<dbReference type="InterPro" id="IPR011527">
    <property type="entry name" value="ABC1_TM_dom"/>
</dbReference>
<keyword evidence="7 8" id="KW-0472">Membrane</keyword>
<comment type="subcellular location">
    <subcellularLocation>
        <location evidence="1">Membrane</location>
        <topology evidence="1">Multi-pass membrane protein</topology>
    </subcellularLocation>
</comment>
<evidence type="ECO:0000256" key="6">
    <source>
        <dbReference type="ARBA" id="ARBA00022989"/>
    </source>
</evidence>
<feature type="transmembrane region" description="Helical" evidence="8">
    <location>
        <begin position="770"/>
        <end position="793"/>
    </location>
</feature>
<evidence type="ECO:0000256" key="8">
    <source>
        <dbReference type="SAM" id="Phobius"/>
    </source>
</evidence>
<keyword evidence="4" id="KW-0547">Nucleotide-binding</keyword>
<evidence type="ECO:0000259" key="10">
    <source>
        <dbReference type="PROSITE" id="PS50929"/>
    </source>
</evidence>
<dbReference type="PANTHER" id="PTHR43394">
    <property type="entry name" value="ATP-DEPENDENT PERMEASE MDL1, MITOCHONDRIAL"/>
    <property type="match status" value="1"/>
</dbReference>
<dbReference type="InterPro" id="IPR017871">
    <property type="entry name" value="ABC_transporter-like_CS"/>
</dbReference>
<evidence type="ECO:0000313" key="11">
    <source>
        <dbReference type="Proteomes" id="UP000694888"/>
    </source>
</evidence>
<dbReference type="Pfam" id="PF00664">
    <property type="entry name" value="ABC_membrane"/>
    <property type="match status" value="2"/>
</dbReference>
<dbReference type="CDD" id="cd18578">
    <property type="entry name" value="ABC_6TM_Pgp_ABCB1_D2_like"/>
    <property type="match status" value="1"/>
</dbReference>
<reference evidence="12" key="1">
    <citation type="submission" date="2025-08" db="UniProtKB">
        <authorList>
            <consortium name="RefSeq"/>
        </authorList>
    </citation>
    <scope>IDENTIFICATION</scope>
</reference>
<feature type="transmembrane region" description="Helical" evidence="8">
    <location>
        <begin position="691"/>
        <end position="712"/>
    </location>
</feature>
<dbReference type="GeneID" id="101855688"/>
<evidence type="ECO:0000256" key="4">
    <source>
        <dbReference type="ARBA" id="ARBA00022741"/>
    </source>
</evidence>
<dbReference type="Pfam" id="PF00005">
    <property type="entry name" value="ABC_tran"/>
    <property type="match status" value="2"/>
</dbReference>
<evidence type="ECO:0000256" key="1">
    <source>
        <dbReference type="ARBA" id="ARBA00004141"/>
    </source>
</evidence>
<comment type="similarity">
    <text evidence="2">Belongs to the ABC transporter superfamily. ABCB family. Multidrug resistance exporter (TC 3.A.1.201) subfamily.</text>
</comment>
<feature type="domain" description="ABC transporter" evidence="9">
    <location>
        <begin position="189"/>
        <end position="425"/>
    </location>
</feature>
<feature type="domain" description="ABC transmembrane type-1" evidence="10">
    <location>
        <begin position="1"/>
        <end position="154"/>
    </location>
</feature>
<protein>
    <submittedName>
        <fullName evidence="12">ATP-dependent translocase ABCB1</fullName>
    </submittedName>
</protein>
<feature type="transmembrane region" description="Helical" evidence="8">
    <location>
        <begin position="805"/>
        <end position="825"/>
    </location>
</feature>
<evidence type="ECO:0000256" key="3">
    <source>
        <dbReference type="ARBA" id="ARBA00022692"/>
    </source>
</evidence>
<sequence length="1111" mass="122535">MSISFVYGWELALVLMSGFPFLCGSFSIVANFFATMTIKERLAYAKAGGVAEEVISAIKTVTAFGGQEKEAQRYLKNLTEAKDFGVKKSLVSGVGLGLAWCIMFCNWALGFWYGGMLVRHGDYEVKDMMTVFFASLIAYVSVGLASTSVKTISTGLSSAYNVYVVLDREPQIDGASRVGLKPASLTGTIRFKKVHFNYPSRPSVKVLRGLDLIVKPGQTVALVGPSGCGKSTVMQLLLRFYDPDQGEVCIDGVDVRDINIRWLRQHLGMVSQEPVLFATSISENIRYGREDATMEEIIEAAKKANAFDFIMKMPNKFDTHVGERGAQLSGGQKQRLAIARALVKNPKILLLDEATSALDAESEAVVQIALDKAREGRTTLLIAHRLSTVRNADVIVTFEKGRVAEQGTHDELMAKKGIYYHLASEQVTCEPPTDEGTTDSESDGTFYKDVAERKKKMAQKLADHNSNILVHESEEAPEVYPVLQEPVIRLLKMNAPEWYCILIGCVAGFINGAVQPAWGIVFAEVTRGWNFVQICLDPTQSMLWALNPYNLTSFTKDYLLCFHSRCSPLQALSEDTDSEQKDTIRDCCIYSVCIAVVSFFAYLGQEYMFGLSGEALTMRVRDLLFRSIIGQNMAFFDDKRHETGALSLQLSEDASVVQGTLKTLVGCAFLTLGNLGVGLVISLIYSWQLALALVGFVPVLVVSGMLTVKYISGAANENKIAMEDASKNAMASIDNVKTVASLTLEDTLYNQFSQSLWGPYKTNIKNSLRASFAFGVSQGVYYLTFSVCFYYGAQLLEDDDIDYYDIFKVFTCIVMGAMQLGRSVAFAPDASRARRAAGRIFGLADYQTSINPYSDDGEKPAEGSFSSVVRFSHAQFRYPTRPEVTILNGLDLSVQPGQTLALVGESGCGKSTAIHLMERFYDLEAGTVFLDKHNVKELNVQWLRRQIGLVSQEPILFDTSIEENIAYGDNSRKVSMDEIIRAAREANIHNFIEALPQGYNTNVGSKGTQLSGGQKQRIAIARALVRNPKILLLDEATSALDTDSEKIVQEALDKARAGRTCITIAHRLSTIKDADKIAVIEAGRVMEQGNHHQLMALKGLYYRLRSTQSKK</sequence>
<dbReference type="PROSITE" id="PS00211">
    <property type="entry name" value="ABC_TRANSPORTER_1"/>
    <property type="match status" value="2"/>
</dbReference>
<gene>
    <name evidence="12" type="primary">LOC101855688</name>
</gene>
<dbReference type="SMART" id="SM00382">
    <property type="entry name" value="AAA"/>
    <property type="match status" value="2"/>
</dbReference>
<feature type="transmembrane region" description="Helical" evidence="8">
    <location>
        <begin position="90"/>
        <end position="109"/>
    </location>
</feature>
<feature type="transmembrane region" description="Helical" evidence="8">
    <location>
        <begin position="498"/>
        <end position="521"/>
    </location>
</feature>
<feature type="domain" description="ABC transmembrane type-1" evidence="10">
    <location>
        <begin position="588"/>
        <end position="832"/>
    </location>
</feature>
<dbReference type="InterPro" id="IPR003439">
    <property type="entry name" value="ABC_transporter-like_ATP-bd"/>
</dbReference>
<dbReference type="CDD" id="cd18577">
    <property type="entry name" value="ABC_6TM_Pgp_ABCB1_D1_like"/>
    <property type="match status" value="1"/>
</dbReference>
<evidence type="ECO:0000259" key="9">
    <source>
        <dbReference type="PROSITE" id="PS50893"/>
    </source>
</evidence>
<dbReference type="PANTHER" id="PTHR43394:SF27">
    <property type="entry name" value="ATP-DEPENDENT TRANSLOCASE ABCB1-LIKE"/>
    <property type="match status" value="1"/>
</dbReference>
<keyword evidence="6 8" id="KW-1133">Transmembrane helix</keyword>
<dbReference type="InterPro" id="IPR003593">
    <property type="entry name" value="AAA+_ATPase"/>
</dbReference>
<evidence type="ECO:0000256" key="7">
    <source>
        <dbReference type="ARBA" id="ARBA00023136"/>
    </source>
</evidence>
<dbReference type="InterPro" id="IPR027417">
    <property type="entry name" value="P-loop_NTPase"/>
</dbReference>
<dbReference type="SUPFAM" id="SSF90123">
    <property type="entry name" value="ABC transporter transmembrane region"/>
    <property type="match status" value="2"/>
</dbReference>
<evidence type="ECO:0000256" key="2">
    <source>
        <dbReference type="ARBA" id="ARBA00007577"/>
    </source>
</evidence>
<feature type="transmembrane region" description="Helical" evidence="8">
    <location>
        <begin position="129"/>
        <end position="149"/>
    </location>
</feature>
<keyword evidence="11" id="KW-1185">Reference proteome</keyword>
<evidence type="ECO:0000256" key="5">
    <source>
        <dbReference type="ARBA" id="ARBA00022840"/>
    </source>
</evidence>
<proteinExistence type="inferred from homology"/>
<dbReference type="CDD" id="cd03249">
    <property type="entry name" value="ABC_MTABC3_MDL1_MDL2"/>
    <property type="match status" value="2"/>
</dbReference>
<evidence type="ECO:0000313" key="12">
    <source>
        <dbReference type="RefSeq" id="XP_035825122.1"/>
    </source>
</evidence>
<feature type="transmembrane region" description="Helical" evidence="8">
    <location>
        <begin position="583"/>
        <end position="603"/>
    </location>
</feature>
<organism evidence="11 12">
    <name type="scientific">Aplysia californica</name>
    <name type="common">California sea hare</name>
    <dbReference type="NCBI Taxonomy" id="6500"/>
    <lineage>
        <taxon>Eukaryota</taxon>
        <taxon>Metazoa</taxon>
        <taxon>Spiralia</taxon>
        <taxon>Lophotrochozoa</taxon>
        <taxon>Mollusca</taxon>
        <taxon>Gastropoda</taxon>
        <taxon>Heterobranchia</taxon>
        <taxon>Euthyneura</taxon>
        <taxon>Tectipleura</taxon>
        <taxon>Aplysiida</taxon>
        <taxon>Aplysioidea</taxon>
        <taxon>Aplysiidae</taxon>
        <taxon>Aplysia</taxon>
    </lineage>
</organism>
<feature type="transmembrane region" description="Helical" evidence="8">
    <location>
        <begin position="12"/>
        <end position="34"/>
    </location>
</feature>
<dbReference type="PROSITE" id="PS50893">
    <property type="entry name" value="ABC_TRANSPORTER_2"/>
    <property type="match status" value="2"/>
</dbReference>
<dbReference type="Gene3D" id="3.40.50.300">
    <property type="entry name" value="P-loop containing nucleotide triphosphate hydrolases"/>
    <property type="match status" value="2"/>
</dbReference>
<keyword evidence="5" id="KW-0067">ATP-binding</keyword>
<accession>A0ABM1VRT0</accession>
<feature type="domain" description="ABC transporter" evidence="9">
    <location>
        <begin position="869"/>
        <end position="1107"/>
    </location>
</feature>
<name>A0ABM1VRT0_APLCA</name>
<dbReference type="InterPro" id="IPR039421">
    <property type="entry name" value="Type_1_exporter"/>
</dbReference>
<dbReference type="RefSeq" id="XP_035825122.1">
    <property type="nucleotide sequence ID" value="XM_035969229.1"/>
</dbReference>
<dbReference type="InterPro" id="IPR036640">
    <property type="entry name" value="ABC1_TM_sf"/>
</dbReference>
<keyword evidence="3 8" id="KW-0812">Transmembrane</keyword>
<dbReference type="Gene3D" id="1.20.1560.10">
    <property type="entry name" value="ABC transporter type 1, transmembrane domain"/>
    <property type="match status" value="2"/>
</dbReference>
<feature type="transmembrane region" description="Helical" evidence="8">
    <location>
        <begin position="664"/>
        <end position="685"/>
    </location>
</feature>